<organism evidence="1 2">
    <name type="scientific">Sclerotinia sclerotiorum (strain ATCC 18683 / 1980 / Ss-1)</name>
    <name type="common">White mold</name>
    <name type="synonym">Whetzelinia sclerotiorum</name>
    <dbReference type="NCBI Taxonomy" id="665079"/>
    <lineage>
        <taxon>Eukaryota</taxon>
        <taxon>Fungi</taxon>
        <taxon>Dikarya</taxon>
        <taxon>Ascomycota</taxon>
        <taxon>Pezizomycotina</taxon>
        <taxon>Leotiomycetes</taxon>
        <taxon>Helotiales</taxon>
        <taxon>Sclerotiniaceae</taxon>
        <taxon>Sclerotinia</taxon>
    </lineage>
</organism>
<dbReference type="STRING" id="665079.A7F7F5"/>
<dbReference type="HOGENOM" id="CLU_2361023_0_0_1"/>
<dbReference type="EMBL" id="CH476645">
    <property type="protein sequence ID" value="EDN98676.1"/>
    <property type="molecule type" value="Genomic_DNA"/>
</dbReference>
<dbReference type="Proteomes" id="UP000001312">
    <property type="component" value="Unassembled WGS sequence"/>
</dbReference>
<dbReference type="InParanoid" id="A7F7F5"/>
<keyword evidence="2" id="KW-1185">Reference proteome</keyword>
<evidence type="ECO:0008006" key="3">
    <source>
        <dbReference type="Google" id="ProtNLM"/>
    </source>
</evidence>
<dbReference type="eggNOG" id="KOG1064">
    <property type="taxonomic scope" value="Eukaryota"/>
</dbReference>
<gene>
    <name evidence="1" type="ORF">SS1G_13535</name>
</gene>
<sequence length="96" mass="10353">MRAVLPGKAQAKLQAVCTGYWDNRRLIAYITGNAFVILTGADTILQTIYDDDDTQLEAIALDEASGKIAACAGSNIRIYKPYGQDEGALKVSMTQP</sequence>
<protein>
    <recommendedName>
        <fullName evidence="3">Cleavage/polyadenylation specificity factor A subunit C-terminal domain-containing protein</fullName>
    </recommendedName>
</protein>
<dbReference type="GeneID" id="5481673"/>
<accession>A7F7F5</accession>
<reference evidence="2" key="1">
    <citation type="journal article" date="2011" name="PLoS Genet.">
        <title>Genomic analysis of the necrotrophic fungal pathogens Sclerotinia sclerotiorum and Botrytis cinerea.</title>
        <authorList>
            <person name="Amselem J."/>
            <person name="Cuomo C.A."/>
            <person name="van Kan J.A."/>
            <person name="Viaud M."/>
            <person name="Benito E.P."/>
            <person name="Couloux A."/>
            <person name="Coutinho P.M."/>
            <person name="de Vries R.P."/>
            <person name="Dyer P.S."/>
            <person name="Fillinger S."/>
            <person name="Fournier E."/>
            <person name="Gout L."/>
            <person name="Hahn M."/>
            <person name="Kohn L."/>
            <person name="Lapalu N."/>
            <person name="Plummer K.M."/>
            <person name="Pradier J.M."/>
            <person name="Quevillon E."/>
            <person name="Sharon A."/>
            <person name="Simon A."/>
            <person name="ten Have A."/>
            <person name="Tudzynski B."/>
            <person name="Tudzynski P."/>
            <person name="Wincker P."/>
            <person name="Andrew M."/>
            <person name="Anthouard V."/>
            <person name="Beever R.E."/>
            <person name="Beffa R."/>
            <person name="Benoit I."/>
            <person name="Bouzid O."/>
            <person name="Brault B."/>
            <person name="Chen Z."/>
            <person name="Choquer M."/>
            <person name="Collemare J."/>
            <person name="Cotton P."/>
            <person name="Danchin E.G."/>
            <person name="Da Silva C."/>
            <person name="Gautier A."/>
            <person name="Giraud C."/>
            <person name="Giraud T."/>
            <person name="Gonzalez C."/>
            <person name="Grossetete S."/>
            <person name="Guldener U."/>
            <person name="Henrissat B."/>
            <person name="Howlett B.J."/>
            <person name="Kodira C."/>
            <person name="Kretschmer M."/>
            <person name="Lappartient A."/>
            <person name="Leroch M."/>
            <person name="Levis C."/>
            <person name="Mauceli E."/>
            <person name="Neuveglise C."/>
            <person name="Oeser B."/>
            <person name="Pearson M."/>
            <person name="Poulain J."/>
            <person name="Poussereau N."/>
            <person name="Quesneville H."/>
            <person name="Rascle C."/>
            <person name="Schumacher J."/>
            <person name="Segurens B."/>
            <person name="Sexton A."/>
            <person name="Silva E."/>
            <person name="Sirven C."/>
            <person name="Soanes D.M."/>
            <person name="Talbot N.J."/>
            <person name="Templeton M."/>
            <person name="Yandava C."/>
            <person name="Yarden O."/>
            <person name="Zeng Q."/>
            <person name="Rollins J.A."/>
            <person name="Lebrun M.H."/>
            <person name="Dickman M."/>
        </authorList>
    </citation>
    <scope>NUCLEOTIDE SEQUENCE [LARGE SCALE GENOMIC DNA]</scope>
    <source>
        <strain evidence="2">ATCC 18683 / 1980 / Ss-1</strain>
    </source>
</reference>
<dbReference type="KEGG" id="ssl:SS1G_13535"/>
<name>A7F7F5_SCLS1</name>
<proteinExistence type="predicted"/>
<dbReference type="AlphaFoldDB" id="A7F7F5"/>
<evidence type="ECO:0000313" key="2">
    <source>
        <dbReference type="Proteomes" id="UP000001312"/>
    </source>
</evidence>
<evidence type="ECO:0000313" key="1">
    <source>
        <dbReference type="EMBL" id="EDN98676.1"/>
    </source>
</evidence>
<dbReference type="RefSeq" id="XP_001585651.1">
    <property type="nucleotide sequence ID" value="XM_001585601.1"/>
</dbReference>